<dbReference type="AlphaFoldDB" id="A0A197KB39"/>
<dbReference type="InterPro" id="IPR013087">
    <property type="entry name" value="Znf_C2H2_type"/>
</dbReference>
<organism evidence="3 4">
    <name type="scientific">Linnemannia elongata AG-77</name>
    <dbReference type="NCBI Taxonomy" id="1314771"/>
    <lineage>
        <taxon>Eukaryota</taxon>
        <taxon>Fungi</taxon>
        <taxon>Fungi incertae sedis</taxon>
        <taxon>Mucoromycota</taxon>
        <taxon>Mortierellomycotina</taxon>
        <taxon>Mortierellomycetes</taxon>
        <taxon>Mortierellales</taxon>
        <taxon>Mortierellaceae</taxon>
        <taxon>Linnemannia</taxon>
    </lineage>
</organism>
<dbReference type="EMBL" id="KV442016">
    <property type="protein sequence ID" value="OAQ34705.1"/>
    <property type="molecule type" value="Genomic_DNA"/>
</dbReference>
<evidence type="ECO:0000313" key="4">
    <source>
        <dbReference type="Proteomes" id="UP000078512"/>
    </source>
</evidence>
<feature type="domain" description="C2H2-type" evidence="2">
    <location>
        <begin position="127"/>
        <end position="148"/>
    </location>
</feature>
<evidence type="ECO:0000259" key="2">
    <source>
        <dbReference type="PROSITE" id="PS00028"/>
    </source>
</evidence>
<gene>
    <name evidence="3" type="ORF">K457DRAFT_13921</name>
</gene>
<accession>A0A197KB39</accession>
<dbReference type="Proteomes" id="UP000078512">
    <property type="component" value="Unassembled WGS sequence"/>
</dbReference>
<proteinExistence type="predicted"/>
<dbReference type="PROSITE" id="PS00028">
    <property type="entry name" value="ZINC_FINGER_C2H2_1"/>
    <property type="match status" value="1"/>
</dbReference>
<keyword evidence="4" id="KW-1185">Reference proteome</keyword>
<protein>
    <recommendedName>
        <fullName evidence="2">C2H2-type domain-containing protein</fullName>
    </recommendedName>
</protein>
<feature type="region of interest" description="Disordered" evidence="1">
    <location>
        <begin position="1"/>
        <end position="21"/>
    </location>
</feature>
<evidence type="ECO:0000313" key="3">
    <source>
        <dbReference type="EMBL" id="OAQ34705.1"/>
    </source>
</evidence>
<sequence length="183" mass="20332">MNSPRYRGLSVAGSDLKPPANGPPVDVVGSYIAWSQTDRTKRTLSSMLSNMLPQTALPDSHVENSFKRRYSPVLPIHTGKDNTSIDSEAPAAFDTKHFSRLFILNNQGSVIGLYSQPLLMENSPFYCGLCRKDCLRTPQLQLHNTIAHSDQIIDCLREYASTSRNNTGLQNHLKDATRSTLPD</sequence>
<reference evidence="3 4" key="1">
    <citation type="submission" date="2016-05" db="EMBL/GenBank/DDBJ databases">
        <title>Genome sequencing reveals origins of a unique bacterial endosymbiosis in the earliest lineages of terrestrial Fungi.</title>
        <authorList>
            <consortium name="DOE Joint Genome Institute"/>
            <person name="Uehling J."/>
            <person name="Gryganskyi A."/>
            <person name="Hameed K."/>
            <person name="Tschaplinski T."/>
            <person name="Misztal P."/>
            <person name="Wu S."/>
            <person name="Desiro A."/>
            <person name="Vande Pol N."/>
            <person name="Du Z.-Y."/>
            <person name="Zienkiewicz A."/>
            <person name="Zienkiewicz K."/>
            <person name="Morin E."/>
            <person name="Tisserant E."/>
            <person name="Splivallo R."/>
            <person name="Hainaut M."/>
            <person name="Henrissat B."/>
            <person name="Ohm R."/>
            <person name="Kuo A."/>
            <person name="Yan J."/>
            <person name="Lipzen A."/>
            <person name="Nolan M."/>
            <person name="Labutti K."/>
            <person name="Barry K."/>
            <person name="Goldstein A."/>
            <person name="Labbe J."/>
            <person name="Schadt C."/>
            <person name="Tuskan G."/>
            <person name="Grigoriev I."/>
            <person name="Martin F."/>
            <person name="Vilgalys R."/>
            <person name="Bonito G."/>
        </authorList>
    </citation>
    <scope>NUCLEOTIDE SEQUENCE [LARGE SCALE GENOMIC DNA]</scope>
    <source>
        <strain evidence="3 4">AG-77</strain>
    </source>
</reference>
<evidence type="ECO:0000256" key="1">
    <source>
        <dbReference type="SAM" id="MobiDB-lite"/>
    </source>
</evidence>
<name>A0A197KB39_9FUNG</name>